<evidence type="ECO:0000256" key="5">
    <source>
        <dbReference type="ARBA" id="ARBA00082491"/>
    </source>
</evidence>
<dbReference type="Proteomes" id="UP000250235">
    <property type="component" value="Unassembled WGS sequence"/>
</dbReference>
<keyword evidence="6" id="KW-0732">Signal</keyword>
<feature type="domain" description="Phytocyanin" evidence="7">
    <location>
        <begin position="28"/>
        <end position="123"/>
    </location>
</feature>
<proteinExistence type="predicted"/>
<evidence type="ECO:0000259" key="7">
    <source>
        <dbReference type="PROSITE" id="PS51485"/>
    </source>
</evidence>
<dbReference type="Pfam" id="PF02298">
    <property type="entry name" value="Cu_bind_like"/>
    <property type="match status" value="1"/>
</dbReference>
<dbReference type="GO" id="GO:0009055">
    <property type="term" value="F:electron transfer activity"/>
    <property type="evidence" value="ECO:0007669"/>
    <property type="project" value="InterPro"/>
</dbReference>
<dbReference type="InterPro" id="IPR008972">
    <property type="entry name" value="Cupredoxin"/>
</dbReference>
<sequence>MSEGRGSALIVLTVLMAVVFQGQVTEAATYTVGDSGGWTFNVAGWPRGKTFKAGDVLVFNYGPGAHNVVRVNRAGYRGCSAPSTAKTYQSGSDQIKLAKGRNFFICSLAGHCDAGMKIAVTAT</sequence>
<dbReference type="PANTHER" id="PTHR33021:SF9">
    <property type="entry name" value="PUTATIVE, EXPRESSED-RELATED"/>
    <property type="match status" value="1"/>
</dbReference>
<name>A0A2Z7ANT4_9LAMI</name>
<accession>A0A2Z7ANT4</accession>
<evidence type="ECO:0000256" key="6">
    <source>
        <dbReference type="SAM" id="SignalP"/>
    </source>
</evidence>
<feature type="chain" id="PRO_5016233106" description="Basic blue protein" evidence="6">
    <location>
        <begin position="28"/>
        <end position="123"/>
    </location>
</feature>
<keyword evidence="3" id="KW-1015">Disulfide bond</keyword>
<dbReference type="FunFam" id="2.60.40.420:FF:000013">
    <property type="entry name" value="basic blue protein-like"/>
    <property type="match status" value="1"/>
</dbReference>
<dbReference type="CDD" id="cd11013">
    <property type="entry name" value="Plantacyanin"/>
    <property type="match status" value="1"/>
</dbReference>
<evidence type="ECO:0000313" key="9">
    <source>
        <dbReference type="Proteomes" id="UP000250235"/>
    </source>
</evidence>
<dbReference type="OrthoDB" id="2011645at2759"/>
<dbReference type="InterPro" id="IPR003245">
    <property type="entry name" value="Phytocyanin_dom"/>
</dbReference>
<protein>
    <recommendedName>
        <fullName evidence="4">Basic blue protein</fullName>
    </recommendedName>
    <alternativeName>
        <fullName evidence="5">Plantacyanin</fullName>
    </alternativeName>
</protein>
<dbReference type="EMBL" id="KV015567">
    <property type="protein sequence ID" value="KZV20792.1"/>
    <property type="molecule type" value="Genomic_DNA"/>
</dbReference>
<evidence type="ECO:0000313" key="8">
    <source>
        <dbReference type="EMBL" id="KZV20792.1"/>
    </source>
</evidence>
<dbReference type="InterPro" id="IPR041844">
    <property type="entry name" value="Plantacyanin"/>
</dbReference>
<gene>
    <name evidence="8" type="ORF">F511_30434</name>
</gene>
<organism evidence="8 9">
    <name type="scientific">Dorcoceras hygrometricum</name>
    <dbReference type="NCBI Taxonomy" id="472368"/>
    <lineage>
        <taxon>Eukaryota</taxon>
        <taxon>Viridiplantae</taxon>
        <taxon>Streptophyta</taxon>
        <taxon>Embryophyta</taxon>
        <taxon>Tracheophyta</taxon>
        <taxon>Spermatophyta</taxon>
        <taxon>Magnoliopsida</taxon>
        <taxon>eudicotyledons</taxon>
        <taxon>Gunneridae</taxon>
        <taxon>Pentapetalae</taxon>
        <taxon>asterids</taxon>
        <taxon>lamiids</taxon>
        <taxon>Lamiales</taxon>
        <taxon>Gesneriaceae</taxon>
        <taxon>Didymocarpoideae</taxon>
        <taxon>Trichosporeae</taxon>
        <taxon>Loxocarpinae</taxon>
        <taxon>Dorcoceras</taxon>
    </lineage>
</organism>
<evidence type="ECO:0000256" key="4">
    <source>
        <dbReference type="ARBA" id="ARBA00071970"/>
    </source>
</evidence>
<dbReference type="AlphaFoldDB" id="A0A2Z7ANT4"/>
<dbReference type="GO" id="GO:0046872">
    <property type="term" value="F:metal ion binding"/>
    <property type="evidence" value="ECO:0007669"/>
    <property type="project" value="UniProtKB-KW"/>
</dbReference>
<dbReference type="PROSITE" id="PS51485">
    <property type="entry name" value="PHYTOCYANIN"/>
    <property type="match status" value="1"/>
</dbReference>
<keyword evidence="9" id="KW-1185">Reference proteome</keyword>
<evidence type="ECO:0000256" key="1">
    <source>
        <dbReference type="ARBA" id="ARBA00022723"/>
    </source>
</evidence>
<evidence type="ECO:0000256" key="2">
    <source>
        <dbReference type="ARBA" id="ARBA00023008"/>
    </source>
</evidence>
<dbReference type="InterPro" id="IPR039391">
    <property type="entry name" value="Phytocyanin-like"/>
</dbReference>
<dbReference type="SUPFAM" id="SSF49503">
    <property type="entry name" value="Cupredoxins"/>
    <property type="match status" value="1"/>
</dbReference>
<dbReference type="Gene3D" id="2.60.40.420">
    <property type="entry name" value="Cupredoxins - blue copper proteins"/>
    <property type="match status" value="1"/>
</dbReference>
<dbReference type="GO" id="GO:0005886">
    <property type="term" value="C:plasma membrane"/>
    <property type="evidence" value="ECO:0007669"/>
    <property type="project" value="TreeGrafter"/>
</dbReference>
<keyword evidence="2" id="KW-0186">Copper</keyword>
<keyword evidence="1" id="KW-0479">Metal-binding</keyword>
<dbReference type="PANTHER" id="PTHR33021">
    <property type="entry name" value="BLUE COPPER PROTEIN"/>
    <property type="match status" value="1"/>
</dbReference>
<reference evidence="8 9" key="1">
    <citation type="journal article" date="2015" name="Proc. Natl. Acad. Sci. U.S.A.">
        <title>The resurrection genome of Boea hygrometrica: A blueprint for survival of dehydration.</title>
        <authorList>
            <person name="Xiao L."/>
            <person name="Yang G."/>
            <person name="Zhang L."/>
            <person name="Yang X."/>
            <person name="Zhao S."/>
            <person name="Ji Z."/>
            <person name="Zhou Q."/>
            <person name="Hu M."/>
            <person name="Wang Y."/>
            <person name="Chen M."/>
            <person name="Xu Y."/>
            <person name="Jin H."/>
            <person name="Xiao X."/>
            <person name="Hu G."/>
            <person name="Bao F."/>
            <person name="Hu Y."/>
            <person name="Wan P."/>
            <person name="Li L."/>
            <person name="Deng X."/>
            <person name="Kuang T."/>
            <person name="Xiang C."/>
            <person name="Zhu J.K."/>
            <person name="Oliver M.J."/>
            <person name="He Y."/>
        </authorList>
    </citation>
    <scope>NUCLEOTIDE SEQUENCE [LARGE SCALE GENOMIC DNA]</scope>
    <source>
        <strain evidence="9">cv. XS01</strain>
    </source>
</reference>
<feature type="signal peptide" evidence="6">
    <location>
        <begin position="1"/>
        <end position="27"/>
    </location>
</feature>
<evidence type="ECO:0000256" key="3">
    <source>
        <dbReference type="ARBA" id="ARBA00023157"/>
    </source>
</evidence>